<dbReference type="SUPFAM" id="SSF81301">
    <property type="entry name" value="Nucleotidyltransferase"/>
    <property type="match status" value="2"/>
</dbReference>
<dbReference type="Pfam" id="PF03710">
    <property type="entry name" value="GlnE"/>
    <property type="match status" value="2"/>
</dbReference>
<keyword evidence="1 10" id="KW-0808">Transferase</keyword>
<keyword evidence="2 10" id="KW-0548">Nucleotidyltransferase</keyword>
<evidence type="ECO:0000256" key="3">
    <source>
        <dbReference type="ARBA" id="ARBA00022741"/>
    </source>
</evidence>
<evidence type="ECO:0000256" key="4">
    <source>
        <dbReference type="ARBA" id="ARBA00022840"/>
    </source>
</evidence>
<dbReference type="GO" id="GO:0000820">
    <property type="term" value="P:regulation of glutamine family amino acid metabolic process"/>
    <property type="evidence" value="ECO:0007669"/>
    <property type="project" value="TreeGrafter"/>
</dbReference>
<keyword evidence="5" id="KW-0460">Magnesium</keyword>
<evidence type="ECO:0000256" key="6">
    <source>
        <dbReference type="ARBA" id="ARBA00023268"/>
    </source>
</evidence>
<dbReference type="AlphaFoldDB" id="A0AAJ6DF97"/>
<dbReference type="GO" id="GO:0005524">
    <property type="term" value="F:ATP binding"/>
    <property type="evidence" value="ECO:0007669"/>
    <property type="project" value="UniProtKB-KW"/>
</dbReference>
<accession>A0AAJ6DF97</accession>
<keyword evidence="6" id="KW-0511">Multifunctional enzyme</keyword>
<proteinExistence type="predicted"/>
<feature type="domain" description="PII-uridylyltransferase/Glutamine-synthetase adenylyltransferase" evidence="9">
    <location>
        <begin position="898"/>
        <end position="1037"/>
    </location>
</feature>
<evidence type="ECO:0000313" key="10">
    <source>
        <dbReference type="EMBL" id="WGH93958.1"/>
    </source>
</evidence>
<evidence type="ECO:0000313" key="11">
    <source>
        <dbReference type="Proteomes" id="UP001224674"/>
    </source>
</evidence>
<evidence type="ECO:0000256" key="7">
    <source>
        <dbReference type="SAM" id="MobiDB-lite"/>
    </source>
</evidence>
<feature type="domain" description="Glutamate-ammonia ligase adenylyltransferase repeated" evidence="8">
    <location>
        <begin position="164"/>
        <end position="364"/>
    </location>
</feature>
<evidence type="ECO:0000256" key="5">
    <source>
        <dbReference type="ARBA" id="ARBA00022842"/>
    </source>
</evidence>
<dbReference type="GO" id="GO:0005829">
    <property type="term" value="C:cytosol"/>
    <property type="evidence" value="ECO:0007669"/>
    <property type="project" value="TreeGrafter"/>
</dbReference>
<keyword evidence="11" id="KW-1185">Reference proteome</keyword>
<dbReference type="Gene3D" id="3.30.460.10">
    <property type="entry name" value="Beta Polymerase, domain 2"/>
    <property type="match status" value="2"/>
</dbReference>
<dbReference type="EMBL" id="CP122566">
    <property type="protein sequence ID" value="WGH93958.1"/>
    <property type="molecule type" value="Genomic_DNA"/>
</dbReference>
<dbReference type="InterPro" id="IPR005190">
    <property type="entry name" value="GlnE_rpt_dom"/>
</dbReference>
<gene>
    <name evidence="10" type="ORF">QDX21_03940</name>
</gene>
<dbReference type="GO" id="GO:0008882">
    <property type="term" value="F:[glutamate-ammonia-ligase] adenylyltransferase activity"/>
    <property type="evidence" value="ECO:0007669"/>
    <property type="project" value="UniProtKB-EC"/>
</dbReference>
<dbReference type="PANTHER" id="PTHR30621">
    <property type="entry name" value="GLUTAMINE SYNTHETASE ADENYLYLTRANSFERASE"/>
    <property type="match status" value="1"/>
</dbReference>
<organism evidence="10 11">
    <name type="scientific">Auritidibacter ignavus</name>
    <dbReference type="NCBI Taxonomy" id="678932"/>
    <lineage>
        <taxon>Bacteria</taxon>
        <taxon>Bacillati</taxon>
        <taxon>Actinomycetota</taxon>
        <taxon>Actinomycetes</taxon>
        <taxon>Micrococcales</taxon>
        <taxon>Micrococcaceae</taxon>
        <taxon>Auritidibacter</taxon>
    </lineage>
</organism>
<dbReference type="InterPro" id="IPR013546">
    <property type="entry name" value="PII_UdlTrfase/GS_AdlTrfase"/>
</dbReference>
<dbReference type="InterPro" id="IPR023057">
    <property type="entry name" value="GlnE"/>
</dbReference>
<keyword evidence="4" id="KW-0067">ATP-binding</keyword>
<evidence type="ECO:0000256" key="2">
    <source>
        <dbReference type="ARBA" id="ARBA00022695"/>
    </source>
</evidence>
<dbReference type="CDD" id="cd05401">
    <property type="entry name" value="NT_GlnE_GlnD_like"/>
    <property type="match status" value="2"/>
</dbReference>
<dbReference type="PANTHER" id="PTHR30621:SF0">
    <property type="entry name" value="BIFUNCTIONAL GLUTAMINE SYNTHETASE ADENYLYLTRANSFERASE_ADENYLYL-REMOVING ENZYME"/>
    <property type="match status" value="1"/>
</dbReference>
<evidence type="ECO:0000256" key="1">
    <source>
        <dbReference type="ARBA" id="ARBA00022679"/>
    </source>
</evidence>
<feature type="domain" description="Glutamate-ammonia ligase adenylyltransferase repeated" evidence="8">
    <location>
        <begin position="635"/>
        <end position="875"/>
    </location>
</feature>
<dbReference type="EC" id="2.7.7.42" evidence="10"/>
<evidence type="ECO:0000259" key="8">
    <source>
        <dbReference type="Pfam" id="PF03710"/>
    </source>
</evidence>
<dbReference type="GO" id="GO:0047388">
    <property type="term" value="F:[glutamine synthetase]-adenylyl-L-tyrosine phosphorylase activity"/>
    <property type="evidence" value="ECO:0007669"/>
    <property type="project" value="UniProtKB-EC"/>
</dbReference>
<evidence type="ECO:0000259" key="9">
    <source>
        <dbReference type="Pfam" id="PF08335"/>
    </source>
</evidence>
<protein>
    <submittedName>
        <fullName evidence="10">Bifunctional [glutamine synthetase] adenylyltransferase/[glutamine synthetase]-adenylyl-L-tyrosine phosphorylase</fullName>
        <ecNumber evidence="10">2.7.7.42</ecNumber>
        <ecNumber evidence="10">2.7.7.89</ecNumber>
    </submittedName>
</protein>
<dbReference type="NCBIfam" id="NF010707">
    <property type="entry name" value="PRK14109.1"/>
    <property type="match status" value="1"/>
</dbReference>
<dbReference type="SUPFAM" id="SSF81593">
    <property type="entry name" value="Nucleotidyltransferase substrate binding subunit/domain"/>
    <property type="match status" value="2"/>
</dbReference>
<feature type="region of interest" description="Disordered" evidence="7">
    <location>
        <begin position="1"/>
        <end position="26"/>
    </location>
</feature>
<keyword evidence="3" id="KW-0547">Nucleotide-binding</keyword>
<dbReference type="Proteomes" id="UP001224674">
    <property type="component" value="Chromosome"/>
</dbReference>
<reference evidence="10 11" key="1">
    <citation type="submission" date="2023-03" db="EMBL/GenBank/DDBJ databases">
        <title>Complete genome sequences of several Auritidibacter ignavus strains isolated from ear infections.</title>
        <authorList>
            <person name="Baehr T."/>
            <person name="Baumhoegger A.M."/>
        </authorList>
    </citation>
    <scope>NUCLEOTIDE SEQUENCE [LARGE SCALE GENOMIC DNA]</scope>
    <source>
        <strain evidence="10 11">BABAE-6</strain>
    </source>
</reference>
<sequence>MTKRTPTSASGSRSRSSRGRTLAGAGFTDLSRAESRLQAPELAELDRDQLLDVISVAANPDQALILLIRLVEAEASVQELFNQAEQHQIRSLIRLLGTSEALGEFLVRYPEHLDVVTGSEDAVASAPAVAGIYEPDAHGEARYAPEALRCLLLEAVGADPQQEEPVATQGGKEAAVALRVMYRRQILSITVQDLNAPDPMGAQPIISRWLADLAAAALEAALAVARFDAESKFSREEIDGTSLTVMGMGKCGARELNYLSDVDVIFVHGPAASEHVESLSEETMTAVARELATGISHTIQSPAPEPGLWEVDANLRPEGKDGELSRTVASHRTYYNRWAHTWEFQALLKCRRLAGNHRLAEEYLNAIYPLVWQVSTRPGFVSQVQSMRRRVVKNIPAKQRHRDIKLGSGGLRDIEFPVQLLQLVHGKTDSSLHVRSTEEAIQALEAGGYVGRADARSMTDYYRFLRVMEHRLQLAQMRRTHLLPEKEQHLRVLARAVGSGAQEHPHNADELLSSWKKTARAVAEVFERLFYRPLLPATAALPADQVRLSSEAAQQRLVALGYRDPKGAIRHIGFLTEGVSRSAALQRQLLPAMLGWLATGPDPDGGLLSFRRLSESISRSGWYLRMLRDSSDAAERLCTVLSSSRYVCDLLEHSPEATAWLDRDQDLVPLSLDAILTEMRSVLSRHPEVNEAMRHIRLIRRREILRTAMADALELIDQDEISHALCRADQASAMAGLDLVERELVDSGEKRLANLVVVAMGRQGGQECGYGSDLDVMFVHQPTEAATDEREAHQQAVSQAKKLTHYLKMPLKPAIPLEPVLMIDADLRPEGKQGPLVRSMESYRNYYQQWAEIWEIQALLRARTLAGEQALQDEFTDWADSVRYHTELTPQRLRAIRRMKARVESERLPRGADPNRHVKLGRGSLSDVEWLVQTFQLHYAGQAESLRTTSTMEALEALHELGHLDAHEAQALENSWRLCSRIRSANMIWSARASDTLPTNRDALEAVAQWCGYESGNAGVFEEDYLRITRHARQVFEHRFYGMN</sequence>
<dbReference type="EC" id="2.7.7.89" evidence="10"/>
<feature type="domain" description="PII-uridylyltransferase/Glutamine-synthetase adenylyltransferase" evidence="9">
    <location>
        <begin position="386"/>
        <end position="530"/>
    </location>
</feature>
<dbReference type="Pfam" id="PF08335">
    <property type="entry name" value="GlnD_UR_UTase"/>
    <property type="match status" value="2"/>
</dbReference>
<name>A0AAJ6DF97_9MICC</name>
<dbReference type="InterPro" id="IPR043519">
    <property type="entry name" value="NT_sf"/>
</dbReference>
<dbReference type="Gene3D" id="1.20.120.1510">
    <property type="match status" value="1"/>
</dbReference>
<dbReference type="Gene3D" id="1.20.120.330">
    <property type="entry name" value="Nucleotidyltransferases domain 2"/>
    <property type="match status" value="2"/>
</dbReference>